<evidence type="ECO:0000259" key="6">
    <source>
        <dbReference type="Pfam" id="PF02558"/>
    </source>
</evidence>
<dbReference type="InterPro" id="IPR003710">
    <property type="entry name" value="ApbA"/>
</dbReference>
<dbReference type="Pfam" id="PF02558">
    <property type="entry name" value="ApbA"/>
    <property type="match status" value="1"/>
</dbReference>
<feature type="domain" description="Ketopantoate reductase N-terminal" evidence="6">
    <location>
        <begin position="3"/>
        <end position="152"/>
    </location>
</feature>
<proteinExistence type="inferred from homology"/>
<dbReference type="EMBL" id="CADCWM010000854">
    <property type="protein sequence ID" value="CAA9582606.1"/>
    <property type="molecule type" value="Genomic_DNA"/>
</dbReference>
<dbReference type="GO" id="GO:0008677">
    <property type="term" value="F:2-dehydropantoate 2-reductase activity"/>
    <property type="evidence" value="ECO:0007669"/>
    <property type="project" value="UniProtKB-EC"/>
</dbReference>
<reference evidence="7" key="1">
    <citation type="submission" date="2020-02" db="EMBL/GenBank/DDBJ databases">
        <authorList>
            <person name="Meier V. D."/>
        </authorList>
    </citation>
    <scope>NUCLEOTIDE SEQUENCE</scope>
    <source>
        <strain evidence="7">AVDCRST_MAG88</strain>
    </source>
</reference>
<dbReference type="UniPathway" id="UPA00028">
    <property type="reaction ID" value="UER00004"/>
</dbReference>
<dbReference type="GO" id="GO:0015940">
    <property type="term" value="P:pantothenate biosynthetic process"/>
    <property type="evidence" value="ECO:0007669"/>
    <property type="project" value="UniProtKB-UniPathway"/>
</dbReference>
<organism evidence="7">
    <name type="scientific">uncultured Thermomicrobiales bacterium</name>
    <dbReference type="NCBI Taxonomy" id="1645740"/>
    <lineage>
        <taxon>Bacteria</taxon>
        <taxon>Pseudomonadati</taxon>
        <taxon>Thermomicrobiota</taxon>
        <taxon>Thermomicrobia</taxon>
        <taxon>Thermomicrobiales</taxon>
        <taxon>environmental samples</taxon>
    </lineage>
</organism>
<keyword evidence="4 5" id="KW-0560">Oxidoreductase</keyword>
<comment type="pathway">
    <text evidence="5">Cofactor biosynthesis; (R)-pantothenate biosynthesis; (R)-pantoate from 3-methyl-2-oxobutanoate: step 2/2.</text>
</comment>
<sequence>MRVAVMGAGGTGGWFGGLLARAGEDVTFIARGAHLAALRTSGLRVRTRADGGFALLVKATDNPREIGPVDLILFAVKDYDTDEAARQILPLVGPETMLLSTQNGIDNEERIGRIVGERAVIGAVALISARIDAPGTIANPSGQGQLIFGDLAGGTSPRTERLLALFAQAGIPAEVSADIRVD</sequence>
<dbReference type="Gene3D" id="3.40.50.720">
    <property type="entry name" value="NAD(P)-binding Rossmann-like Domain"/>
    <property type="match status" value="1"/>
</dbReference>
<dbReference type="InterPro" id="IPR051402">
    <property type="entry name" value="KPR-Related"/>
</dbReference>
<dbReference type="SUPFAM" id="SSF51735">
    <property type="entry name" value="NAD(P)-binding Rossmann-fold domains"/>
    <property type="match status" value="1"/>
</dbReference>
<evidence type="ECO:0000256" key="1">
    <source>
        <dbReference type="ARBA" id="ARBA00002919"/>
    </source>
</evidence>
<evidence type="ECO:0000256" key="5">
    <source>
        <dbReference type="RuleBase" id="RU362068"/>
    </source>
</evidence>
<evidence type="ECO:0000256" key="3">
    <source>
        <dbReference type="ARBA" id="ARBA00022857"/>
    </source>
</evidence>
<evidence type="ECO:0000256" key="4">
    <source>
        <dbReference type="ARBA" id="ARBA00023002"/>
    </source>
</evidence>
<feature type="non-terminal residue" evidence="7">
    <location>
        <position position="182"/>
    </location>
</feature>
<evidence type="ECO:0000313" key="7">
    <source>
        <dbReference type="EMBL" id="CAA9582606.1"/>
    </source>
</evidence>
<comment type="function">
    <text evidence="1 5">Catalyzes the NADPH-dependent reduction of ketopantoate into pantoic acid.</text>
</comment>
<gene>
    <name evidence="7" type="ORF">AVDCRST_MAG88-3536</name>
</gene>
<comment type="catalytic activity">
    <reaction evidence="5">
        <text>(R)-pantoate + NADP(+) = 2-dehydropantoate + NADPH + H(+)</text>
        <dbReference type="Rhea" id="RHEA:16233"/>
        <dbReference type="ChEBI" id="CHEBI:11561"/>
        <dbReference type="ChEBI" id="CHEBI:15378"/>
        <dbReference type="ChEBI" id="CHEBI:15980"/>
        <dbReference type="ChEBI" id="CHEBI:57783"/>
        <dbReference type="ChEBI" id="CHEBI:58349"/>
        <dbReference type="EC" id="1.1.1.169"/>
    </reaction>
</comment>
<dbReference type="EC" id="1.1.1.169" evidence="5"/>
<keyword evidence="5" id="KW-0566">Pantothenate biosynthesis</keyword>
<dbReference type="GO" id="GO:0005737">
    <property type="term" value="C:cytoplasm"/>
    <property type="evidence" value="ECO:0007669"/>
    <property type="project" value="TreeGrafter"/>
</dbReference>
<evidence type="ECO:0000256" key="2">
    <source>
        <dbReference type="ARBA" id="ARBA00007870"/>
    </source>
</evidence>
<dbReference type="InterPro" id="IPR013332">
    <property type="entry name" value="KPR_N"/>
</dbReference>
<dbReference type="PANTHER" id="PTHR21708:SF26">
    <property type="entry name" value="2-DEHYDROPANTOATE 2-REDUCTASE"/>
    <property type="match status" value="1"/>
</dbReference>
<protein>
    <recommendedName>
        <fullName evidence="5">2-dehydropantoate 2-reductase</fullName>
        <ecNumber evidence="5">1.1.1.169</ecNumber>
    </recommendedName>
    <alternativeName>
        <fullName evidence="5">Ketopantoate reductase</fullName>
    </alternativeName>
</protein>
<keyword evidence="3 5" id="KW-0521">NADP</keyword>
<dbReference type="InterPro" id="IPR036291">
    <property type="entry name" value="NAD(P)-bd_dom_sf"/>
</dbReference>
<dbReference type="AlphaFoldDB" id="A0A6J4VR27"/>
<name>A0A6J4VR27_9BACT</name>
<dbReference type="FunFam" id="3.40.50.720:FF:000307">
    <property type="entry name" value="2-dehydropantoate 2-reductase"/>
    <property type="match status" value="1"/>
</dbReference>
<dbReference type="NCBIfam" id="TIGR00745">
    <property type="entry name" value="apbA_panE"/>
    <property type="match status" value="1"/>
</dbReference>
<comment type="similarity">
    <text evidence="2 5">Belongs to the ketopantoate reductase family.</text>
</comment>
<dbReference type="PANTHER" id="PTHR21708">
    <property type="entry name" value="PROBABLE 2-DEHYDROPANTOATE 2-REDUCTASE"/>
    <property type="match status" value="1"/>
</dbReference>
<accession>A0A6J4VR27</accession>